<dbReference type="Proteomes" id="UP001314263">
    <property type="component" value="Unassembled WGS sequence"/>
</dbReference>
<dbReference type="PANTHER" id="PTHR24030">
    <property type="entry name" value="PROTEIN CMSS1"/>
    <property type="match status" value="1"/>
</dbReference>
<evidence type="ECO:0000313" key="2">
    <source>
        <dbReference type="EMBL" id="CAK0785670.1"/>
    </source>
</evidence>
<accession>A0AAV1IHI1</accession>
<dbReference type="Gene3D" id="3.40.50.300">
    <property type="entry name" value="P-loop containing nucleotide triphosphate hydrolases"/>
    <property type="match status" value="1"/>
</dbReference>
<dbReference type="InterPro" id="IPR032704">
    <property type="entry name" value="Cms1"/>
</dbReference>
<proteinExistence type="predicted"/>
<comment type="caution">
    <text evidence="2">The sequence shown here is derived from an EMBL/GenBank/DDBJ whole genome shotgun (WGS) entry which is preliminary data.</text>
</comment>
<gene>
    <name evidence="2" type="ORF">CVIRNUC_008881</name>
</gene>
<dbReference type="PANTHER" id="PTHR24030:SF0">
    <property type="entry name" value="PROTEIN CMSS1"/>
    <property type="match status" value="1"/>
</dbReference>
<evidence type="ECO:0000313" key="3">
    <source>
        <dbReference type="Proteomes" id="UP001314263"/>
    </source>
</evidence>
<feature type="region of interest" description="Disordered" evidence="1">
    <location>
        <begin position="1"/>
        <end position="138"/>
    </location>
</feature>
<organism evidence="2 3">
    <name type="scientific">Coccomyxa viridis</name>
    <dbReference type="NCBI Taxonomy" id="1274662"/>
    <lineage>
        <taxon>Eukaryota</taxon>
        <taxon>Viridiplantae</taxon>
        <taxon>Chlorophyta</taxon>
        <taxon>core chlorophytes</taxon>
        <taxon>Trebouxiophyceae</taxon>
        <taxon>Trebouxiophyceae incertae sedis</taxon>
        <taxon>Coccomyxaceae</taxon>
        <taxon>Coccomyxa</taxon>
    </lineage>
</organism>
<dbReference type="InterPro" id="IPR027417">
    <property type="entry name" value="P-loop_NTPase"/>
</dbReference>
<name>A0AAV1IHI1_9CHLO</name>
<dbReference type="EMBL" id="CAUYUE010000013">
    <property type="protein sequence ID" value="CAK0785670.1"/>
    <property type="molecule type" value="Genomic_DNA"/>
</dbReference>
<keyword evidence="3" id="KW-1185">Reference proteome</keyword>
<feature type="compositionally biased region" description="Basic residues" evidence="1">
    <location>
        <begin position="1"/>
        <end position="13"/>
    </location>
</feature>
<protein>
    <submittedName>
        <fullName evidence="2">Uncharacterized protein</fullName>
    </submittedName>
</protein>
<dbReference type="AlphaFoldDB" id="A0AAV1IHI1"/>
<reference evidence="2 3" key="1">
    <citation type="submission" date="2023-10" db="EMBL/GenBank/DDBJ databases">
        <authorList>
            <person name="Maclean D."/>
            <person name="Macfadyen A."/>
        </authorList>
    </citation>
    <scope>NUCLEOTIDE SEQUENCE [LARGE SCALE GENOMIC DNA]</scope>
</reference>
<dbReference type="GO" id="GO:0005634">
    <property type="term" value="C:nucleus"/>
    <property type="evidence" value="ECO:0007669"/>
    <property type="project" value="TreeGrafter"/>
</dbReference>
<evidence type="ECO:0000256" key="1">
    <source>
        <dbReference type="SAM" id="MobiDB-lite"/>
    </source>
</evidence>
<sequence>MAKPHKGIKKPTKRPPGVSKERSKLKYNKDTRRKKWRPNAQKSVQKARTVPDKAEQPSQVTLLGDDDDFGQMPLDASSSGEDVPQTGLQEGKRVAPDASGPGKHQNKKELKAERAATATDGTAAKLSRKRKEGGSAAFREQQKLAAEVARLPASQQAKWLRASWHSATGASDLETEVITEGCMAVIGKSGSLEESLRRVAGEHKDELEGRGLPNGSPSALIICVAAMGCLSMIKKMPELNKACRVVKLFAKHLKVPEQQKHLESSPVGIGCGTPNRVLKLADMDALKLDRLRLLVLDMKLDAKQRTTLSVPETAGDFWMLFSKHIAPHLLDGKVKIVLLDQSAVL</sequence>
<feature type="compositionally biased region" description="Basic and acidic residues" evidence="1">
    <location>
        <begin position="19"/>
        <end position="30"/>
    </location>
</feature>
<dbReference type="Pfam" id="PF14617">
    <property type="entry name" value="CMS1"/>
    <property type="match status" value="1"/>
</dbReference>
<dbReference type="GO" id="GO:0030686">
    <property type="term" value="C:90S preribosome"/>
    <property type="evidence" value="ECO:0007669"/>
    <property type="project" value="TreeGrafter"/>
</dbReference>